<feature type="chain" id="PRO_5010172618" description="DUF6377 domain-containing protein" evidence="3">
    <location>
        <begin position="27"/>
        <end position="537"/>
    </location>
</feature>
<dbReference type="RefSeq" id="WP_020691972.1">
    <property type="nucleotide sequence ID" value="NZ_CAEG01000011.1"/>
</dbReference>
<keyword evidence="1" id="KW-0175">Coiled coil</keyword>
<dbReference type="InterPro" id="IPR011990">
    <property type="entry name" value="TPR-like_helical_dom_sf"/>
</dbReference>
<feature type="domain" description="DUF6377" evidence="4">
    <location>
        <begin position="247"/>
        <end position="494"/>
    </location>
</feature>
<keyword evidence="6" id="KW-1185">Reference proteome</keyword>
<proteinExistence type="predicted"/>
<dbReference type="PROSITE" id="PS51257">
    <property type="entry name" value="PROKAR_LIPOPROTEIN"/>
    <property type="match status" value="1"/>
</dbReference>
<evidence type="ECO:0000256" key="2">
    <source>
        <dbReference type="SAM" id="Phobius"/>
    </source>
</evidence>
<dbReference type="EMBL" id="FNRI01000004">
    <property type="protein sequence ID" value="SEA51726.1"/>
    <property type="molecule type" value="Genomic_DNA"/>
</dbReference>
<dbReference type="SUPFAM" id="SSF81901">
    <property type="entry name" value="HCP-like"/>
    <property type="match status" value="1"/>
</dbReference>
<evidence type="ECO:0000256" key="3">
    <source>
        <dbReference type="SAM" id="SignalP"/>
    </source>
</evidence>
<keyword evidence="2" id="KW-1133">Transmembrane helix</keyword>
<gene>
    <name evidence="5" type="ORF">SAMN05444145_10447</name>
</gene>
<evidence type="ECO:0000313" key="5">
    <source>
        <dbReference type="EMBL" id="SEA51726.1"/>
    </source>
</evidence>
<keyword evidence="2" id="KW-0812">Transmembrane</keyword>
<reference evidence="5 6" key="1">
    <citation type="submission" date="2016-10" db="EMBL/GenBank/DDBJ databases">
        <authorList>
            <person name="de Groot N.N."/>
        </authorList>
    </citation>
    <scope>NUCLEOTIDE SEQUENCE [LARGE SCALE GENOMIC DNA]</scope>
    <source>
        <strain evidence="5 6">DSM 25383</strain>
    </source>
</reference>
<accession>A0A1H4BU92</accession>
<sequence>MNLRKPIFLKRCFLLLSGMILLTACGRDDSASLSEQLDYMIRNKRLFDEKKEERIDIFRRMLHVTSLTPEQEYALNDSLSEVFYKYRLDSAIRYGERNLELARRIGDRNRSASAAIRLARFYSSRGACIEARQLLDSVRRELPRSFLEPYYQTYIFFYDCYEVFSGSSRPANNRKIYRDSLRRHLGIPASNSETREQTEQRLLERLGQIPPGTPEYAKTTNSLGDHYRAHGDDWLAKKYYTLSAIADIQNATKENSAILSLAKLYFDHKDYSRAYKYTQSAIEDALCSNMQFRIVRMTELSSIIIASHQDKEAKTKVKLQHYLILISVLSVVLILLFVYAYQQVRKLSRVRKELSGTNAELARLNIELSEINEQLSDTNTVKVQYIARFFDLCSMYIDKMDNYRKSLKKLAQERKPDELYRRLKSTSMLEDEQEELFRNFDEIFLNLYPTFIEDFNALLVETERITPKSGDLLNKELRIYALIRLGITDSIKIASFLRCSLSTVYNYRTKMRNRAAVSREDFEKTVMKIGSIHRNDS</sequence>
<feature type="transmembrane region" description="Helical" evidence="2">
    <location>
        <begin position="322"/>
        <end position="341"/>
    </location>
</feature>
<name>A0A1H4BU92_9BACT</name>
<feature type="signal peptide" evidence="3">
    <location>
        <begin position="1"/>
        <end position="26"/>
    </location>
</feature>
<dbReference type="InterPro" id="IPR045957">
    <property type="entry name" value="DUF6377"/>
</dbReference>
<protein>
    <recommendedName>
        <fullName evidence="4">DUF6377 domain-containing protein</fullName>
    </recommendedName>
</protein>
<evidence type="ECO:0000313" key="6">
    <source>
        <dbReference type="Proteomes" id="UP000183253"/>
    </source>
</evidence>
<organism evidence="5 6">
    <name type="scientific">Alistipes timonensis JC136</name>
    <dbReference type="NCBI Taxonomy" id="1033731"/>
    <lineage>
        <taxon>Bacteria</taxon>
        <taxon>Pseudomonadati</taxon>
        <taxon>Bacteroidota</taxon>
        <taxon>Bacteroidia</taxon>
        <taxon>Bacteroidales</taxon>
        <taxon>Rikenellaceae</taxon>
        <taxon>Alistipes</taxon>
    </lineage>
</organism>
<keyword evidence="2" id="KW-0472">Membrane</keyword>
<keyword evidence="3" id="KW-0732">Signal</keyword>
<dbReference type="Proteomes" id="UP000183253">
    <property type="component" value="Unassembled WGS sequence"/>
</dbReference>
<evidence type="ECO:0000259" key="4">
    <source>
        <dbReference type="Pfam" id="PF19904"/>
    </source>
</evidence>
<evidence type="ECO:0000256" key="1">
    <source>
        <dbReference type="SAM" id="Coils"/>
    </source>
</evidence>
<dbReference type="OrthoDB" id="1044679at2"/>
<dbReference type="Gene3D" id="1.25.40.10">
    <property type="entry name" value="Tetratricopeptide repeat domain"/>
    <property type="match status" value="2"/>
</dbReference>
<feature type="coiled-coil region" evidence="1">
    <location>
        <begin position="347"/>
        <end position="381"/>
    </location>
</feature>
<dbReference type="Pfam" id="PF19904">
    <property type="entry name" value="DUF6377"/>
    <property type="match status" value="1"/>
</dbReference>
<dbReference type="STRING" id="1033731.SAMN05444145_10447"/>
<dbReference type="AlphaFoldDB" id="A0A1H4BU92"/>